<dbReference type="InterPro" id="IPR009100">
    <property type="entry name" value="AcylCoA_DH/oxidase_NM_dom_sf"/>
</dbReference>
<evidence type="ECO:0000256" key="7">
    <source>
        <dbReference type="ARBA" id="ARBA00058683"/>
    </source>
</evidence>
<dbReference type="Proteomes" id="UP000275394">
    <property type="component" value="Unassembled WGS sequence"/>
</dbReference>
<dbReference type="Gene3D" id="1.10.540.10">
    <property type="entry name" value="Acyl-CoA dehydrogenase/oxidase, N-terminal domain"/>
    <property type="match status" value="1"/>
</dbReference>
<name>A0A3N2DN73_9GAMM</name>
<evidence type="ECO:0000256" key="4">
    <source>
        <dbReference type="ARBA" id="ARBA00022827"/>
    </source>
</evidence>
<dbReference type="PANTHER" id="PTHR42803">
    <property type="entry name" value="ACYL-COA DEHYDROGENASE"/>
    <property type="match status" value="1"/>
</dbReference>
<feature type="domain" description="Acyl-CoA dehydrogenase/oxidase N-terminal" evidence="13">
    <location>
        <begin position="41"/>
        <end position="158"/>
    </location>
</feature>
<dbReference type="FunFam" id="2.40.110.10:FF:000031">
    <property type="entry name" value="Acyl-CoA dehydrogenase, putative"/>
    <property type="match status" value="1"/>
</dbReference>
<dbReference type="PANTHER" id="PTHR42803:SF1">
    <property type="entry name" value="BROAD-SPECIFICITY LINEAR ACYL-COA DEHYDROGENASE FADE5"/>
    <property type="match status" value="1"/>
</dbReference>
<dbReference type="Pfam" id="PF12806">
    <property type="entry name" value="Acyl-CoA_dh_C"/>
    <property type="match status" value="1"/>
</dbReference>
<evidence type="ECO:0000259" key="13">
    <source>
        <dbReference type="Pfam" id="PF02771"/>
    </source>
</evidence>
<dbReference type="InterPro" id="IPR037069">
    <property type="entry name" value="AcylCoA_DH/ox_N_sf"/>
</dbReference>
<evidence type="ECO:0000256" key="1">
    <source>
        <dbReference type="ARBA" id="ARBA00001974"/>
    </source>
</evidence>
<dbReference type="GO" id="GO:0016627">
    <property type="term" value="F:oxidoreductase activity, acting on the CH-CH group of donors"/>
    <property type="evidence" value="ECO:0007669"/>
    <property type="project" value="InterPro"/>
</dbReference>
<sequence length="598" mass="64443">MPEYRAPIRDIDFVLKELLNSEEHFASLEGAGDMNVELMDAILDSGAKFAEQVVAPLNQIGDEVGCHFEDGNVTTPPGYKEAFQQYVANGWQGLSVPESDGGLGLPGSVGLTLTEMVGSASWAWSMYSGLAGAPIACLVNGGSEAQKQRFLPKLLTGEWAGAMCLTEAHCGSDVGMLRTKAIKNDDDSYTLTGTKIFISGGEQDITDNIIHAILARVEGAPEGNKGISLFIAPKYLVNDDGSLGEHNNITAGNIEKKMGLKGNATCVMNYDGAKAYLLGEENRGLDIMFKLMNTARIGTAVQGLAGAQSAFQGALSYANERLQMRSLTGTKNPDGPADPIIVHPDVRRMLMTQKAFTEGSRALCYWLAQLVDQTKFGKDEGRVKEAEDLLGLLTPVAKAFCTETGVEVTNLGMQVFGGHGYIHEHGMEQIVRDTRISTVYEGTTGIQALDLIGRKVMGSGGELLRVFTKKIHKYCASHVDTENMVEFTESLASLNKQWGEITMDVGGKAMENADEVGSASVDYAMFSGYVTFAYLWAQMAEVAQQKITEGSDDAFYKAKLATARFYFKRILPRAQVHAVGAGAGADTVMELAADEFAF</sequence>
<dbReference type="Pfam" id="PF02771">
    <property type="entry name" value="Acyl-CoA_dh_N"/>
    <property type="match status" value="1"/>
</dbReference>
<dbReference type="Pfam" id="PF02770">
    <property type="entry name" value="Acyl-CoA_dh_M"/>
    <property type="match status" value="1"/>
</dbReference>
<dbReference type="SUPFAM" id="SSF47203">
    <property type="entry name" value="Acyl-CoA dehydrogenase C-terminal domain-like"/>
    <property type="match status" value="1"/>
</dbReference>
<dbReference type="OrthoDB" id="9807883at2"/>
<evidence type="ECO:0000256" key="10">
    <source>
        <dbReference type="RuleBase" id="RU362125"/>
    </source>
</evidence>
<keyword evidence="3 10" id="KW-0285">Flavoprotein</keyword>
<evidence type="ECO:0000256" key="3">
    <source>
        <dbReference type="ARBA" id="ARBA00022630"/>
    </source>
</evidence>
<evidence type="ECO:0000256" key="8">
    <source>
        <dbReference type="ARBA" id="ARBA00066694"/>
    </source>
</evidence>
<dbReference type="InterPro" id="IPR046373">
    <property type="entry name" value="Acyl-CoA_Oxase/DH_mid-dom_sf"/>
</dbReference>
<evidence type="ECO:0000313" key="15">
    <source>
        <dbReference type="EMBL" id="ROS01251.1"/>
    </source>
</evidence>
<dbReference type="InterPro" id="IPR013786">
    <property type="entry name" value="AcylCoA_DH/ox_N"/>
</dbReference>
<dbReference type="InterPro" id="IPR006091">
    <property type="entry name" value="Acyl-CoA_Oxase/DH_mid-dom"/>
</dbReference>
<keyword evidence="5 10" id="KW-0560">Oxidoreductase</keyword>
<evidence type="ECO:0000259" key="12">
    <source>
        <dbReference type="Pfam" id="PF02770"/>
    </source>
</evidence>
<keyword evidence="4 10" id="KW-0274">FAD</keyword>
<accession>A0A3N2DN73</accession>
<dbReference type="SUPFAM" id="SSF56645">
    <property type="entry name" value="Acyl-CoA dehydrogenase NM domain-like"/>
    <property type="match status" value="1"/>
</dbReference>
<protein>
    <recommendedName>
        <fullName evidence="9">3-methylmercaptopropionyl-CoA dehydrogenase</fullName>
        <ecNumber evidence="8">1.3.99.41</ecNumber>
    </recommendedName>
</protein>
<comment type="catalytic activity">
    <reaction evidence="6">
        <text>3-(methylsulfanyl)propanoyl-CoA + oxidized [electron-transfer flavoprotein] + H(+) = 3-(methylsulfanyl)acryloyl-CoA + reduced [electron-transfer flavoprotein]</text>
        <dbReference type="Rhea" id="RHEA:52612"/>
        <dbReference type="Rhea" id="RHEA-COMP:10685"/>
        <dbReference type="Rhea" id="RHEA-COMP:10686"/>
        <dbReference type="ChEBI" id="CHEBI:15378"/>
        <dbReference type="ChEBI" id="CHEBI:57692"/>
        <dbReference type="ChEBI" id="CHEBI:58307"/>
        <dbReference type="ChEBI" id="CHEBI:82815"/>
        <dbReference type="ChEBI" id="CHEBI:84994"/>
        <dbReference type="EC" id="1.3.99.41"/>
    </reaction>
    <physiologicalReaction direction="left-to-right" evidence="6">
        <dbReference type="Rhea" id="RHEA:52613"/>
    </physiologicalReaction>
</comment>
<dbReference type="Gene3D" id="1.20.140.10">
    <property type="entry name" value="Butyryl-CoA Dehydrogenase, subunit A, domain 3"/>
    <property type="match status" value="1"/>
</dbReference>
<dbReference type="InterPro" id="IPR052166">
    <property type="entry name" value="Diverse_Acyl-CoA_DH"/>
</dbReference>
<dbReference type="EMBL" id="RKHR01000004">
    <property type="protein sequence ID" value="ROS01251.1"/>
    <property type="molecule type" value="Genomic_DNA"/>
</dbReference>
<dbReference type="InterPro" id="IPR009075">
    <property type="entry name" value="AcylCo_DH/oxidase_C"/>
</dbReference>
<comment type="cofactor">
    <cofactor evidence="1 10">
        <name>FAD</name>
        <dbReference type="ChEBI" id="CHEBI:57692"/>
    </cofactor>
</comment>
<organism evidence="15 16">
    <name type="scientific">Sinobacterium caligoides</name>
    <dbReference type="NCBI Taxonomy" id="933926"/>
    <lineage>
        <taxon>Bacteria</taxon>
        <taxon>Pseudomonadati</taxon>
        <taxon>Pseudomonadota</taxon>
        <taxon>Gammaproteobacteria</taxon>
        <taxon>Cellvibrionales</taxon>
        <taxon>Spongiibacteraceae</taxon>
        <taxon>Sinobacterium</taxon>
    </lineage>
</organism>
<evidence type="ECO:0000259" key="11">
    <source>
        <dbReference type="Pfam" id="PF00441"/>
    </source>
</evidence>
<dbReference type="EC" id="1.3.99.41" evidence="8"/>
<dbReference type="InterPro" id="IPR025878">
    <property type="entry name" value="Acyl-CoA_dh-like_C_dom"/>
</dbReference>
<comment type="similarity">
    <text evidence="2 10">Belongs to the acyl-CoA dehydrogenase family.</text>
</comment>
<evidence type="ECO:0000313" key="16">
    <source>
        <dbReference type="Proteomes" id="UP000275394"/>
    </source>
</evidence>
<dbReference type="RefSeq" id="WP_123712064.1">
    <property type="nucleotide sequence ID" value="NZ_RKHR01000004.1"/>
</dbReference>
<dbReference type="GO" id="GO:0050660">
    <property type="term" value="F:flavin adenine dinucleotide binding"/>
    <property type="evidence" value="ECO:0007669"/>
    <property type="project" value="InterPro"/>
</dbReference>
<gene>
    <name evidence="15" type="ORF">EDC56_1680</name>
</gene>
<feature type="domain" description="Acyl-CoA dehydrogenase/oxidase C-terminal" evidence="11">
    <location>
        <begin position="282"/>
        <end position="454"/>
    </location>
</feature>
<evidence type="ECO:0000256" key="6">
    <source>
        <dbReference type="ARBA" id="ARBA00051388"/>
    </source>
</evidence>
<proteinExistence type="inferred from homology"/>
<reference evidence="15 16" key="1">
    <citation type="submission" date="2018-11" db="EMBL/GenBank/DDBJ databases">
        <title>Genomic Encyclopedia of Type Strains, Phase IV (KMG-IV): sequencing the most valuable type-strain genomes for metagenomic binning, comparative biology and taxonomic classification.</title>
        <authorList>
            <person name="Goeker M."/>
        </authorList>
    </citation>
    <scope>NUCLEOTIDE SEQUENCE [LARGE SCALE GENOMIC DNA]</scope>
    <source>
        <strain evidence="15 16">DSM 100316</strain>
    </source>
</reference>
<comment type="function">
    <text evidence="7">Involved in the assimilation of dimethylsulphoniopropionate (DMSP), an important compound in the fixation of carbon in marine phytoplankton, by mediating the conversion of 3-(methylthio)propanoyl-CoA (MMPA-CoA) to 3-(methylthio)acryloyl-CoA (MTA-CoA).</text>
</comment>
<dbReference type="Pfam" id="PF00441">
    <property type="entry name" value="Acyl-CoA_dh_1"/>
    <property type="match status" value="1"/>
</dbReference>
<dbReference type="Gene3D" id="2.40.110.10">
    <property type="entry name" value="Butyryl-CoA Dehydrogenase, subunit A, domain 2"/>
    <property type="match status" value="1"/>
</dbReference>
<evidence type="ECO:0000256" key="2">
    <source>
        <dbReference type="ARBA" id="ARBA00009347"/>
    </source>
</evidence>
<evidence type="ECO:0000256" key="9">
    <source>
        <dbReference type="ARBA" id="ARBA00069043"/>
    </source>
</evidence>
<keyword evidence="16" id="KW-1185">Reference proteome</keyword>
<dbReference type="AlphaFoldDB" id="A0A3N2DN73"/>
<evidence type="ECO:0000256" key="5">
    <source>
        <dbReference type="ARBA" id="ARBA00023002"/>
    </source>
</evidence>
<comment type="caution">
    <text evidence="15">The sequence shown here is derived from an EMBL/GenBank/DDBJ whole genome shotgun (WGS) entry which is preliminary data.</text>
</comment>
<dbReference type="InterPro" id="IPR036250">
    <property type="entry name" value="AcylCo_DH-like_C"/>
</dbReference>
<evidence type="ECO:0000259" key="14">
    <source>
        <dbReference type="Pfam" id="PF12806"/>
    </source>
</evidence>
<feature type="domain" description="Acyl-CoA oxidase/dehydrogenase middle" evidence="12">
    <location>
        <begin position="162"/>
        <end position="271"/>
    </location>
</feature>
<feature type="domain" description="Acetyl-CoA dehydrogenase-like C-terminal" evidence="14">
    <location>
        <begin position="467"/>
        <end position="591"/>
    </location>
</feature>